<dbReference type="EMBL" id="CP157484">
    <property type="protein sequence ID" value="XBO37711.1"/>
    <property type="molecule type" value="Genomic_DNA"/>
</dbReference>
<gene>
    <name evidence="1" type="ORF">ABEG18_18575</name>
</gene>
<dbReference type="AlphaFoldDB" id="A0AAU7JBH0"/>
<protein>
    <submittedName>
        <fullName evidence="1">Uncharacterized protein</fullName>
    </submittedName>
</protein>
<evidence type="ECO:0000313" key="1">
    <source>
        <dbReference type="EMBL" id="XBO37711.1"/>
    </source>
</evidence>
<organism evidence="1">
    <name type="scientific">Alsobacter sp. KACC 23698</name>
    <dbReference type="NCBI Taxonomy" id="3149229"/>
    <lineage>
        <taxon>Bacteria</taxon>
        <taxon>Pseudomonadati</taxon>
        <taxon>Pseudomonadota</taxon>
        <taxon>Alphaproteobacteria</taxon>
        <taxon>Hyphomicrobiales</taxon>
        <taxon>Alsobacteraceae</taxon>
        <taxon>Alsobacter</taxon>
    </lineage>
</organism>
<dbReference type="RefSeq" id="WP_406854538.1">
    <property type="nucleotide sequence ID" value="NZ_CP157484.1"/>
</dbReference>
<sequence length="95" mass="10359">MRRMTVQDGLTVRFPGRSAEFDEGFEIGVLAASMAAGLRRFDARIGRDALDQARAFAQSFGYRAIESAADEDWVALTFMSGAQRPRLRLVSGSAG</sequence>
<proteinExistence type="predicted"/>
<name>A0AAU7JBH0_9HYPH</name>
<accession>A0AAU7JBH0</accession>
<reference evidence="1" key="1">
    <citation type="submission" date="2024-05" db="EMBL/GenBank/DDBJ databases">
        <authorList>
            <person name="Kim S."/>
            <person name="Heo J."/>
            <person name="Choi H."/>
            <person name="Choi Y."/>
            <person name="Kwon S.-W."/>
            <person name="Kim Y."/>
        </authorList>
    </citation>
    <scope>NUCLEOTIDE SEQUENCE</scope>
    <source>
        <strain evidence="1">KACC 23698</strain>
    </source>
</reference>